<evidence type="ECO:0000313" key="1">
    <source>
        <dbReference type="EMBL" id="KAG8173783.1"/>
    </source>
</evidence>
<organism evidence="1 2">
    <name type="scientific">Oedothorax gibbosus</name>
    <dbReference type="NCBI Taxonomy" id="931172"/>
    <lineage>
        <taxon>Eukaryota</taxon>
        <taxon>Metazoa</taxon>
        <taxon>Ecdysozoa</taxon>
        <taxon>Arthropoda</taxon>
        <taxon>Chelicerata</taxon>
        <taxon>Arachnida</taxon>
        <taxon>Araneae</taxon>
        <taxon>Araneomorphae</taxon>
        <taxon>Entelegynae</taxon>
        <taxon>Araneoidea</taxon>
        <taxon>Linyphiidae</taxon>
        <taxon>Erigoninae</taxon>
        <taxon>Oedothorax</taxon>
    </lineage>
</organism>
<dbReference type="EMBL" id="JAFNEN010001493">
    <property type="protein sequence ID" value="KAG8173783.1"/>
    <property type="molecule type" value="Genomic_DNA"/>
</dbReference>
<gene>
    <name evidence="1" type="ORF">JTE90_011588</name>
</gene>
<sequence>MDIRTFRGANVDSDHFLVASKLRHKINRSYHKKRNNVNKNIDIEYLKNTKIVNDYRKELKNTIVVRDVAPTVEIAWQDLKETIINASRKTIPEMQERKNNLWFDEECSDITKKKNEAYKTMIQKHYTRAAEERYKELRREEKRTHKKKKREYIWKIYIETSNI</sequence>
<protein>
    <submittedName>
        <fullName evidence="1">Uncharacterized protein</fullName>
    </submittedName>
</protein>
<dbReference type="AlphaFoldDB" id="A0AAV6TPU4"/>
<evidence type="ECO:0000313" key="2">
    <source>
        <dbReference type="Proteomes" id="UP000827092"/>
    </source>
</evidence>
<accession>A0AAV6TPU4</accession>
<keyword evidence="2" id="KW-1185">Reference proteome</keyword>
<name>A0AAV6TPU4_9ARAC</name>
<proteinExistence type="predicted"/>
<reference evidence="1 2" key="1">
    <citation type="journal article" date="2022" name="Nat. Ecol. Evol.">
        <title>A masculinizing supergene underlies an exaggerated male reproductive morph in a spider.</title>
        <authorList>
            <person name="Hendrickx F."/>
            <person name="De Corte Z."/>
            <person name="Sonet G."/>
            <person name="Van Belleghem S.M."/>
            <person name="Kostlbacher S."/>
            <person name="Vangestel C."/>
        </authorList>
    </citation>
    <scope>NUCLEOTIDE SEQUENCE [LARGE SCALE GENOMIC DNA]</scope>
    <source>
        <strain evidence="1">W744_W776</strain>
    </source>
</reference>
<dbReference type="Proteomes" id="UP000827092">
    <property type="component" value="Unassembled WGS sequence"/>
</dbReference>
<comment type="caution">
    <text evidence="1">The sequence shown here is derived from an EMBL/GenBank/DDBJ whole genome shotgun (WGS) entry which is preliminary data.</text>
</comment>